<evidence type="ECO:0000256" key="50">
    <source>
        <dbReference type="ARBA" id="ARBA00049414"/>
    </source>
</evidence>
<evidence type="ECO:0000313" key="59">
    <source>
        <dbReference type="EMBL" id="EDS39299.1"/>
    </source>
</evidence>
<dbReference type="CDD" id="cd05195">
    <property type="entry name" value="enoyl_red"/>
    <property type="match status" value="1"/>
</dbReference>
<evidence type="ECO:0000256" key="43">
    <source>
        <dbReference type="ARBA" id="ARBA00048691"/>
    </source>
</evidence>
<keyword evidence="13" id="KW-0007">Acetylation</keyword>
<dbReference type="GO" id="GO:0019171">
    <property type="term" value="F:(3R)-hydroxyacyl-[acyl-carrier-protein] dehydratase activity"/>
    <property type="evidence" value="ECO:0007669"/>
    <property type="project" value="UniProtKB-EC"/>
</dbReference>
<dbReference type="InParanoid" id="B0W8S0"/>
<dbReference type="SUPFAM" id="SSF53474">
    <property type="entry name" value="alpha/beta-Hydrolases"/>
    <property type="match status" value="1"/>
</dbReference>
<dbReference type="EC" id="1.3.1.39" evidence="2"/>
<reference evidence="59" key="1">
    <citation type="submission" date="2007-03" db="EMBL/GenBank/DDBJ databases">
        <title>Annotation of Culex pipiens quinquefasciatus.</title>
        <authorList>
            <consortium name="The Broad Institute Genome Sequencing Platform"/>
            <person name="Atkinson P.W."/>
            <person name="Hemingway J."/>
            <person name="Christensen B.M."/>
            <person name="Higgs S."/>
            <person name="Kodira C."/>
            <person name="Hannick L."/>
            <person name="Megy K."/>
            <person name="O'Leary S."/>
            <person name="Pearson M."/>
            <person name="Haas B.J."/>
            <person name="Mauceli E."/>
            <person name="Wortman J.R."/>
            <person name="Lee N.H."/>
            <person name="Guigo R."/>
            <person name="Stanke M."/>
            <person name="Alvarado L."/>
            <person name="Amedeo P."/>
            <person name="Antoine C.H."/>
            <person name="Arensburger P."/>
            <person name="Bidwell S.L."/>
            <person name="Crawford M."/>
            <person name="Camaro F."/>
            <person name="Devon K."/>
            <person name="Engels R."/>
            <person name="Hammond M."/>
            <person name="Howarth C."/>
            <person name="Koehrsen M."/>
            <person name="Lawson D."/>
            <person name="Montgomery P."/>
            <person name="Nene V."/>
            <person name="Nusbaum C."/>
            <person name="Puiu D."/>
            <person name="Romero-Severson J."/>
            <person name="Severson D.W."/>
            <person name="Shumway M."/>
            <person name="Sisk P."/>
            <person name="Stolte C."/>
            <person name="Zeng Q."/>
            <person name="Eisenstadt E."/>
            <person name="Fraser-Liggett C."/>
            <person name="Strausberg R."/>
            <person name="Galagan J."/>
            <person name="Birren B."/>
            <person name="Collins F.H."/>
        </authorList>
    </citation>
    <scope>NUCLEOTIDE SEQUENCE [LARGE SCALE GENOMIC DNA]</scope>
    <source>
        <strain evidence="59">JHB</strain>
    </source>
</reference>
<evidence type="ECO:0000256" key="4">
    <source>
        <dbReference type="ARBA" id="ARBA00012873"/>
    </source>
</evidence>
<comment type="catalytic activity">
    <reaction evidence="24">
        <text>acetyl-CoA + n malonyl-CoA + 2n NADPH + 2n H(+) = a long-chain fatty acid + (n+1) CoA + n CO2 + 2n NADP(+).</text>
        <dbReference type="EC" id="2.3.1.85"/>
    </reaction>
</comment>
<proteinExistence type="predicted"/>
<dbReference type="PANTHER" id="PTHR43775">
    <property type="entry name" value="FATTY ACID SYNTHASE"/>
    <property type="match status" value="1"/>
</dbReference>
<comment type="catalytic activity">
    <reaction evidence="41">
        <text>3-oxohexanoyl-[ACP] + NADPH + H(+) = (3R)-hydroxyhexanoyl-[ACP] + NADP(+)</text>
        <dbReference type="Rhea" id="RHEA:41824"/>
        <dbReference type="Rhea" id="RHEA-COMP:9629"/>
        <dbReference type="Rhea" id="RHEA-COMP:9630"/>
        <dbReference type="ChEBI" id="CHEBI:15378"/>
        <dbReference type="ChEBI" id="CHEBI:57783"/>
        <dbReference type="ChEBI" id="CHEBI:58349"/>
        <dbReference type="ChEBI" id="CHEBI:78456"/>
        <dbReference type="ChEBI" id="CHEBI:78457"/>
    </reaction>
    <physiologicalReaction direction="left-to-right" evidence="41">
        <dbReference type="Rhea" id="RHEA:41825"/>
    </physiologicalReaction>
</comment>
<evidence type="ECO:0000256" key="36">
    <source>
        <dbReference type="ARBA" id="ARBA00048051"/>
    </source>
</evidence>
<evidence type="ECO:0000256" key="35">
    <source>
        <dbReference type="ARBA" id="ARBA00047961"/>
    </source>
</evidence>
<feature type="domain" description="PKS/mFAS DH" evidence="58">
    <location>
        <begin position="756"/>
        <end position="1013"/>
    </location>
</feature>
<keyword evidence="9" id="KW-0597">Phosphoprotein</keyword>
<feature type="region of interest" description="N-terminal hotdog fold" evidence="55">
    <location>
        <begin position="756"/>
        <end position="874"/>
    </location>
</feature>
<dbReference type="InterPro" id="IPR036291">
    <property type="entry name" value="NAD(P)-bd_dom_sf"/>
</dbReference>
<evidence type="ECO:0000256" key="19">
    <source>
        <dbReference type="ARBA" id="ARBA00023398"/>
    </source>
</evidence>
<dbReference type="SMART" id="SM00829">
    <property type="entry name" value="PKS_ER"/>
    <property type="match status" value="1"/>
</dbReference>
<dbReference type="InterPro" id="IPR014030">
    <property type="entry name" value="Ketoacyl_synth_N"/>
</dbReference>
<comment type="catalytic activity">
    <reaction evidence="47">
        <text>decanoyl-[ACP] + malonyl-[ACP] + H(+) = 3-oxododecanoyl-[ACP] + holo-[ACP] + CO2</text>
        <dbReference type="Rhea" id="RHEA:41868"/>
        <dbReference type="Rhea" id="RHEA-COMP:9623"/>
        <dbReference type="Rhea" id="RHEA-COMP:9640"/>
        <dbReference type="Rhea" id="RHEA-COMP:9641"/>
        <dbReference type="Rhea" id="RHEA-COMP:9685"/>
        <dbReference type="ChEBI" id="CHEBI:15378"/>
        <dbReference type="ChEBI" id="CHEBI:16526"/>
        <dbReference type="ChEBI" id="CHEBI:64479"/>
        <dbReference type="ChEBI" id="CHEBI:78449"/>
        <dbReference type="ChEBI" id="CHEBI:78468"/>
        <dbReference type="ChEBI" id="CHEBI:78469"/>
    </reaction>
    <physiologicalReaction direction="left-to-right" evidence="47">
        <dbReference type="Rhea" id="RHEA:41869"/>
    </physiologicalReaction>
</comment>
<comment type="catalytic activity">
    <reaction evidence="32">
        <text>(2E)-hexadecenoyl-[ACP] + NADPH + H(+) = hexadecanoyl-[ACP] + NADP(+)</text>
        <dbReference type="Rhea" id="RHEA:41912"/>
        <dbReference type="Rhea" id="RHEA-COMP:9651"/>
        <dbReference type="Rhea" id="RHEA-COMP:9652"/>
        <dbReference type="ChEBI" id="CHEBI:15378"/>
        <dbReference type="ChEBI" id="CHEBI:57783"/>
        <dbReference type="ChEBI" id="CHEBI:58349"/>
        <dbReference type="ChEBI" id="CHEBI:78481"/>
        <dbReference type="ChEBI" id="CHEBI:78483"/>
    </reaction>
    <physiologicalReaction direction="left-to-right" evidence="32">
        <dbReference type="Rhea" id="RHEA:41913"/>
    </physiologicalReaction>
</comment>
<dbReference type="GO" id="GO:0004315">
    <property type="term" value="F:3-oxoacyl-[acyl-carrier-protein] synthase activity"/>
    <property type="evidence" value="ECO:0007669"/>
    <property type="project" value="UniProtKB-EC"/>
</dbReference>
<evidence type="ECO:0000256" key="33">
    <source>
        <dbReference type="ARBA" id="ARBA00047897"/>
    </source>
</evidence>
<keyword evidence="10 59" id="KW-0808">Transferase</keyword>
<dbReference type="PANTHER" id="PTHR43775:SF23">
    <property type="entry name" value="FATTY ACID SYNTHASE 3"/>
    <property type="match status" value="1"/>
</dbReference>
<dbReference type="OrthoDB" id="329835at2759"/>
<comment type="catalytic activity">
    <reaction evidence="31">
        <text>dodecanoyl-[ACP] + malonyl-[ACP] + H(+) = 3-oxotetradecanoyl-[ACP] + holo-[ACP] + CO2</text>
        <dbReference type="Rhea" id="RHEA:41884"/>
        <dbReference type="Rhea" id="RHEA-COMP:9623"/>
        <dbReference type="Rhea" id="RHEA-COMP:9644"/>
        <dbReference type="Rhea" id="RHEA-COMP:9645"/>
        <dbReference type="Rhea" id="RHEA-COMP:9685"/>
        <dbReference type="ChEBI" id="CHEBI:15378"/>
        <dbReference type="ChEBI" id="CHEBI:16526"/>
        <dbReference type="ChEBI" id="CHEBI:64479"/>
        <dbReference type="ChEBI" id="CHEBI:65264"/>
        <dbReference type="ChEBI" id="CHEBI:78449"/>
        <dbReference type="ChEBI" id="CHEBI:78473"/>
    </reaction>
    <physiologicalReaction direction="left-to-right" evidence="31">
        <dbReference type="Rhea" id="RHEA:41885"/>
    </physiologicalReaction>
</comment>
<dbReference type="InterPro" id="IPR001227">
    <property type="entry name" value="Ac_transferase_dom_sf"/>
</dbReference>
<comment type="catalytic activity">
    <reaction evidence="17">
        <text>(3R)-hydroxydecanoyl-[ACP] = (2E)-decenoyl-[ACP] + H2O</text>
        <dbReference type="Rhea" id="RHEA:41860"/>
        <dbReference type="Rhea" id="RHEA-COMP:9638"/>
        <dbReference type="Rhea" id="RHEA-COMP:9639"/>
        <dbReference type="ChEBI" id="CHEBI:15377"/>
        <dbReference type="ChEBI" id="CHEBI:78466"/>
        <dbReference type="ChEBI" id="CHEBI:78467"/>
    </reaction>
    <physiologicalReaction direction="left-to-right" evidence="17">
        <dbReference type="Rhea" id="RHEA:41861"/>
    </physiologicalReaction>
</comment>
<evidence type="ECO:0000256" key="34">
    <source>
        <dbReference type="ARBA" id="ARBA00047953"/>
    </source>
</evidence>
<dbReference type="PROSITE" id="PS50075">
    <property type="entry name" value="CARRIER"/>
    <property type="match status" value="1"/>
</dbReference>
<evidence type="ECO:0000256" key="51">
    <source>
        <dbReference type="ARBA" id="ARBA00049422"/>
    </source>
</evidence>
<keyword evidence="8" id="KW-0596">Phosphopantetheine</keyword>
<dbReference type="InterPro" id="IPR049552">
    <property type="entry name" value="PKS_DH_N"/>
</dbReference>
<comment type="catalytic activity">
    <reaction evidence="45">
        <text>3-oxotetradecanoyl-[ACP] + NADPH + H(+) = (3R)-hydroxytetradecanoyl-[ACP] + NADP(+)</text>
        <dbReference type="Rhea" id="RHEA:41888"/>
        <dbReference type="Rhea" id="RHEA-COMP:9645"/>
        <dbReference type="Rhea" id="RHEA-COMP:9646"/>
        <dbReference type="ChEBI" id="CHEBI:15378"/>
        <dbReference type="ChEBI" id="CHEBI:57783"/>
        <dbReference type="ChEBI" id="CHEBI:58349"/>
        <dbReference type="ChEBI" id="CHEBI:78473"/>
        <dbReference type="ChEBI" id="CHEBI:78474"/>
    </reaction>
    <physiologicalReaction direction="left-to-right" evidence="45">
        <dbReference type="Rhea" id="RHEA:41889"/>
    </physiologicalReaction>
</comment>
<evidence type="ECO:0000313" key="61">
    <source>
        <dbReference type="Proteomes" id="UP000002320"/>
    </source>
</evidence>
<comment type="catalytic activity">
    <reaction evidence="30">
        <text>(2E)-butenoyl-[ACP] + NADPH + H(+) = butanoyl-[ACP] + NADP(+)</text>
        <dbReference type="Rhea" id="RHEA:41812"/>
        <dbReference type="Rhea" id="RHEA-COMP:9627"/>
        <dbReference type="Rhea" id="RHEA-COMP:9628"/>
        <dbReference type="ChEBI" id="CHEBI:15378"/>
        <dbReference type="ChEBI" id="CHEBI:57783"/>
        <dbReference type="ChEBI" id="CHEBI:58349"/>
        <dbReference type="ChEBI" id="CHEBI:78453"/>
        <dbReference type="ChEBI" id="CHEBI:78454"/>
    </reaction>
    <physiologicalReaction direction="left-to-right" evidence="30">
        <dbReference type="Rhea" id="RHEA:41813"/>
    </physiologicalReaction>
</comment>
<comment type="catalytic activity">
    <reaction evidence="36">
        <text>hexadecanoyl-[ACP] + malonyl-[ACP] + H(+) = 3-oxooctadecanoyl-[ACP] + holo-[ACP] + CO2</text>
        <dbReference type="Rhea" id="RHEA:41916"/>
        <dbReference type="Rhea" id="RHEA-COMP:9623"/>
        <dbReference type="Rhea" id="RHEA-COMP:9652"/>
        <dbReference type="Rhea" id="RHEA-COMP:9653"/>
        <dbReference type="Rhea" id="RHEA-COMP:9685"/>
        <dbReference type="ChEBI" id="CHEBI:15378"/>
        <dbReference type="ChEBI" id="CHEBI:16526"/>
        <dbReference type="ChEBI" id="CHEBI:64479"/>
        <dbReference type="ChEBI" id="CHEBI:78449"/>
        <dbReference type="ChEBI" id="CHEBI:78483"/>
        <dbReference type="ChEBI" id="CHEBI:78487"/>
    </reaction>
    <physiologicalReaction direction="left-to-right" evidence="36">
        <dbReference type="Rhea" id="RHEA:41917"/>
    </physiologicalReaction>
</comment>
<comment type="catalytic activity">
    <reaction evidence="50">
        <text>3-oxohexadecanoyl-[ACP] + NADPH + H(+) = (3R)-hydroxyhexadecanoyl-[ACP] + NADP(+)</text>
        <dbReference type="Rhea" id="RHEA:41904"/>
        <dbReference type="Rhea" id="RHEA-COMP:9649"/>
        <dbReference type="Rhea" id="RHEA-COMP:9650"/>
        <dbReference type="ChEBI" id="CHEBI:15378"/>
        <dbReference type="ChEBI" id="CHEBI:57783"/>
        <dbReference type="ChEBI" id="CHEBI:58349"/>
        <dbReference type="ChEBI" id="CHEBI:78478"/>
        <dbReference type="ChEBI" id="CHEBI:78480"/>
    </reaction>
    <physiologicalReaction direction="left-to-right" evidence="50">
        <dbReference type="Rhea" id="RHEA:41905"/>
    </physiologicalReaction>
</comment>
<keyword evidence="61" id="KW-1185">Reference proteome</keyword>
<dbReference type="HOGENOM" id="CLU_000022_31_7_1"/>
<comment type="catalytic activity">
    <reaction evidence="40">
        <text>a fatty acyl-[ACP] + malonyl-[ACP] + H(+) = a 3-oxoacyl-[ACP] + holo-[ACP] + CO2</text>
        <dbReference type="Rhea" id="RHEA:22836"/>
        <dbReference type="Rhea" id="RHEA-COMP:9623"/>
        <dbReference type="Rhea" id="RHEA-COMP:9685"/>
        <dbReference type="Rhea" id="RHEA-COMP:9916"/>
        <dbReference type="Rhea" id="RHEA-COMP:14125"/>
        <dbReference type="ChEBI" id="CHEBI:15378"/>
        <dbReference type="ChEBI" id="CHEBI:16526"/>
        <dbReference type="ChEBI" id="CHEBI:64479"/>
        <dbReference type="ChEBI" id="CHEBI:78449"/>
        <dbReference type="ChEBI" id="CHEBI:78776"/>
        <dbReference type="ChEBI" id="CHEBI:138651"/>
        <dbReference type="EC" id="2.3.1.41"/>
    </reaction>
    <physiologicalReaction direction="left-to-right" evidence="40">
        <dbReference type="Rhea" id="RHEA:22837"/>
    </physiologicalReaction>
</comment>
<comment type="pathway">
    <text evidence="1">Lipid metabolism.</text>
</comment>
<dbReference type="EnsemblMetazoa" id="CPIJ003495-RA">
    <property type="protein sequence ID" value="CPIJ003495-PA"/>
    <property type="gene ID" value="CPIJ003495"/>
</dbReference>
<evidence type="ECO:0000256" key="23">
    <source>
        <dbReference type="ARBA" id="ARBA00023442"/>
    </source>
</evidence>
<dbReference type="OMA" id="HISTHDI"/>
<dbReference type="Proteomes" id="UP000002320">
    <property type="component" value="Unassembled WGS sequence"/>
</dbReference>
<dbReference type="GO" id="GO:0006633">
    <property type="term" value="P:fatty acid biosynthetic process"/>
    <property type="evidence" value="ECO:0007669"/>
    <property type="project" value="InterPro"/>
</dbReference>
<evidence type="ECO:0000256" key="54">
    <source>
        <dbReference type="ARBA" id="ARBA00049533"/>
    </source>
</evidence>
<evidence type="ECO:0000313" key="60">
    <source>
        <dbReference type="EnsemblMetazoa" id="CPIJ003495-PA"/>
    </source>
</evidence>
<protein>
    <recommendedName>
        <fullName evidence="7">Fatty acid synthase</fullName>
        <ecNumber evidence="5">1.1.1.100</ecNumber>
        <ecNumber evidence="2">1.3.1.39</ecNumber>
        <ecNumber evidence="6">2.3.1.41</ecNumber>
        <ecNumber evidence="4">2.3.1.85</ecNumber>
        <ecNumber evidence="3">3.1.2.14</ecNumber>
    </recommendedName>
</protein>
<dbReference type="EC" id="2.3.1.85" evidence="4"/>
<evidence type="ECO:0000256" key="27">
    <source>
        <dbReference type="ARBA" id="ARBA00047400"/>
    </source>
</evidence>
<sequence>MVPNPSRIEAITSGNSIVISGVAGKFPRSNNVAEFSRNLYDKVDLVDDLETRWRHINPEIPRRTGKLNYLNKFDAQFFGIPTTEAHSLDPQMRMLLEHSFEAILDAGLNPNTLRGTRTGVFVGICFSETEKEFIYTDIAPKGYGVKGSIRSMIANRLSYELDLHGPSLTVDTACSSSMYALDCAFKAVRDGRCDSALVAGTNLLLHPYVTLQFARLGVLSADGYCRPFDISATGYSRAEANAVVFLQRAKDAKRVYAHVMHSKTNCDGFKQEGITYPSGQIQKQLLNEFYDEVGILPQNVNYVEAHSTGTVVGDPEECDAIEKVFCRDRIAPLPVGSVKSNIGHSEAAAGICSITKCIIASESGIIPPNINFKQNRIDVPSLTTNKLQVITDSTPLDGPMIAINSFGFGGANAHALLHSNCKTKLRGGAPQDALPRLVTWSGRTIEAVKTIFDEVARHPMDTEFLALLNNIQTEPIRKFQYRGFRVYSVNDCTFYESPIEKVTKQTQSIVLIIGDVDCHWKQKIETFNEFPVFRKTIRACTDILKSKGFHLYEMSDGLVGSVTFQIGVVELFRACGIEFNNYTGSTIGQITAAYLDGCFTLEQAILTSLYHSIIQMDYRNLSSTNPSEVCRRKFLETKLHEHLSNVLPAELQPTDRWIAPTSLKMFKSFKLLESHDPTILSLPEQSFVVNLRKLQQADQPIQAVRSLLVSLGGIFLTGRHPNLAKLYPAVDFPVSRGTPMISPLVRWDHAATWFVIKFYAQKITDSGIQEYKISLTDQDHSQLSGHCIDGRILFPATGYLLLAWETLANWKGHILEEMPVEFSDVQFVRATTLNASQAIDFTVRIQQGTGHFEIMESDVAIVTGTIRQMETTDLTTLDPPTKSAPILPMRDFYKELRLRGYHYSGVFKSVLECRMDGSCAKIAWANDWVGFLDCMLQVEIIAQDTRALAVPTGIESLCIDPILHLRRKQTNEAGIEFYDVQYNPHLNVLRTGGIQVTGMQASAIARRPPPGIPVLESYQFIPYHPEAAIPAHEAARIFVQIMLENTPVTSLHIVEQHSPLLQPIIALFDNAIKDLPSVKSNLVVNSAEKLSLPDCVKITNESLINQRNLHCLIHDESYKSEPILSDVLDALMDKAYLIVRVQHGHNLAEIPSELHLISSLTIEDEVLILLRKKNGKNGPPQAIEIKSNDFEWINKLQQSKSATILYSCNDQFSGILGLVNCLRREPNTQSVQCFFINDPNAPRFSVDDTFYAAQIQLGLAINVYCNGQWGSYRHYLLENNKDPAIPVSNHCFANCLKPGDLSSFAWLNGPLNEQPVTDGRVNVVFSSLNFKDVMLATGRLAIESSFLSRLELECVLGFEYSGVTVDGRRVMGMIPCGAMSSQVESEPYMTFDVPDVWSLEQAATIPCVYGTVYSAFFMSSQIRRGASILIHAGSGGIGLAAIETCFAYGMEVFTTVSTTAKKEFLLARFALLKPDHIGNSRDTSFERMIRTLTNGRGVDFVLNSLSEEKLQASVRCLAKGGHFLEIGKYDMTKNSKLAMELFQKGITFTAVLLDLLFSGTETQKMTLHRILADDIRRGVVKPLPTTVFEAPEIEKAFRFLAGGKHMGKVLLRIRKNEDDRCTIPIQVSPRMFCSPEATYVIVGGLGGFGLELADWLILRGCRMLVLSSSRGITQAYQEFRIRNWKSYGVEVLVSTADVTTNEGARSLLIEACTLGPVAAIFNLAVQLRDAIFENQTAQAFAECLGPKATATGWLDRWSRALCPELQHFVVFSSVSCGRGNAGQSNYGMANSIMERIVEGRCADGLPGKAIQWGAIGEVGLVAAMAEEKIDMEIGGTLQQRISSCLGELDRLLVACGDPIVASMVVAEKNLGGAGSKTPVEAVMNIMSIRDLKSISFESTLADIGMDSLMAVEIKQVLERDFDLVLSPQELRSLTFAKLQLLAENKESGEIIEVVDDNPAGGLEMLVKNLGLEATSQQTILRLQSQSNDLDYKKAILLVPGIESVAGDVWKSIASKINAPTFILQTLNNYQCRSLDTIADAVYEEVLDKVYSKVEQFTIVGYSFGVLIAIEIAKRLERDNLVGKLMLIDGAPKYLKMLANADIHKSDEDIQKSILYAIQAISQSKETLVFTRGEFTFEERIDKLLELHKDETAYSKSYIEKTIHALFYRMKMALSLNPEAYQNTLRCPVTLVKPTKAPLLDIDNDYGLADITDSTVTTNTLEGTHQTMLQNPQLLEMINQGFL</sequence>
<dbReference type="GO" id="GO:0141148">
    <property type="term" value="F:enoyl-[acyl-carrier-protein] reductase (NADPH) activity"/>
    <property type="evidence" value="ECO:0007669"/>
    <property type="project" value="UniProtKB-EC"/>
</dbReference>
<dbReference type="GO" id="GO:0016297">
    <property type="term" value="F:fatty acyl-[ACP] hydrolase activity"/>
    <property type="evidence" value="ECO:0007669"/>
    <property type="project" value="UniProtKB-EC"/>
</dbReference>
<comment type="catalytic activity">
    <reaction evidence="34">
        <text>3-oxobutanoyl-[ACP] + NADPH + H(+) = (3R)-hydroxybutanoyl-[ACP] + NADP(+)</text>
        <dbReference type="Rhea" id="RHEA:41804"/>
        <dbReference type="Rhea" id="RHEA-COMP:9625"/>
        <dbReference type="Rhea" id="RHEA-COMP:9626"/>
        <dbReference type="ChEBI" id="CHEBI:15378"/>
        <dbReference type="ChEBI" id="CHEBI:57783"/>
        <dbReference type="ChEBI" id="CHEBI:58349"/>
        <dbReference type="ChEBI" id="CHEBI:78450"/>
        <dbReference type="ChEBI" id="CHEBI:78451"/>
    </reaction>
    <physiologicalReaction direction="left-to-right" evidence="34">
        <dbReference type="Rhea" id="RHEA:41805"/>
    </physiologicalReaction>
</comment>
<dbReference type="Gene3D" id="3.40.50.1820">
    <property type="entry name" value="alpha/beta hydrolase"/>
    <property type="match status" value="1"/>
</dbReference>
<evidence type="ECO:0000256" key="20">
    <source>
        <dbReference type="ARBA" id="ARBA00023399"/>
    </source>
</evidence>
<evidence type="ECO:0000256" key="55">
    <source>
        <dbReference type="PROSITE-ProRule" id="PRU01363"/>
    </source>
</evidence>
<comment type="catalytic activity">
    <reaction evidence="29">
        <text>tetradecanoyl-[ACP] + malonyl-[ACP] + H(+) = 3-oxohexadecanoyl-[ACP] + holo-[ACP] + CO2</text>
        <dbReference type="Rhea" id="RHEA:41900"/>
        <dbReference type="Rhea" id="RHEA-COMP:9623"/>
        <dbReference type="Rhea" id="RHEA-COMP:9648"/>
        <dbReference type="Rhea" id="RHEA-COMP:9649"/>
        <dbReference type="Rhea" id="RHEA-COMP:9685"/>
        <dbReference type="ChEBI" id="CHEBI:15378"/>
        <dbReference type="ChEBI" id="CHEBI:16526"/>
        <dbReference type="ChEBI" id="CHEBI:64479"/>
        <dbReference type="ChEBI" id="CHEBI:78449"/>
        <dbReference type="ChEBI" id="CHEBI:78477"/>
        <dbReference type="ChEBI" id="CHEBI:78478"/>
    </reaction>
    <physiologicalReaction direction="left-to-right" evidence="29">
        <dbReference type="Rhea" id="RHEA:41901"/>
    </physiologicalReaction>
</comment>
<evidence type="ECO:0000256" key="52">
    <source>
        <dbReference type="ARBA" id="ARBA00049449"/>
    </source>
</evidence>
<dbReference type="VEuPathDB" id="VectorBase:CQUJHB001771"/>
<comment type="catalytic activity">
    <reaction evidence="51">
        <text>3-oxooctanoyl-[ACP] + NADPH + H(+) = (3R)-hydroxyoctanoyl-[ACP] + NADP(+)</text>
        <dbReference type="Rhea" id="RHEA:41840"/>
        <dbReference type="Rhea" id="RHEA-COMP:9633"/>
        <dbReference type="Rhea" id="RHEA-COMP:9634"/>
        <dbReference type="ChEBI" id="CHEBI:15378"/>
        <dbReference type="ChEBI" id="CHEBI:57783"/>
        <dbReference type="ChEBI" id="CHEBI:58349"/>
        <dbReference type="ChEBI" id="CHEBI:78460"/>
        <dbReference type="ChEBI" id="CHEBI:78461"/>
    </reaction>
    <physiologicalReaction direction="left-to-right" evidence="51">
        <dbReference type="Rhea" id="RHEA:41841"/>
    </physiologicalReaction>
</comment>
<evidence type="ECO:0000256" key="10">
    <source>
        <dbReference type="ARBA" id="ARBA00022679"/>
    </source>
</evidence>
<evidence type="ECO:0000256" key="41">
    <source>
        <dbReference type="ARBA" id="ARBA00048571"/>
    </source>
</evidence>
<dbReference type="eggNOG" id="KOG1202">
    <property type="taxonomic scope" value="Eukaryota"/>
</dbReference>
<dbReference type="Gene3D" id="1.10.1200.10">
    <property type="entry name" value="ACP-like"/>
    <property type="match status" value="1"/>
</dbReference>
<comment type="catalytic activity">
    <reaction evidence="16">
        <text>(3R)-hydroxyhexanoyl-[ACP] = (2E)-hexenoyl-[ACP] + H2O</text>
        <dbReference type="Rhea" id="RHEA:41828"/>
        <dbReference type="Rhea" id="RHEA-COMP:9630"/>
        <dbReference type="Rhea" id="RHEA-COMP:9631"/>
        <dbReference type="ChEBI" id="CHEBI:15377"/>
        <dbReference type="ChEBI" id="CHEBI:78457"/>
        <dbReference type="ChEBI" id="CHEBI:78458"/>
    </reaction>
    <physiologicalReaction direction="left-to-right" evidence="16">
        <dbReference type="Rhea" id="RHEA:41829"/>
    </physiologicalReaction>
</comment>
<evidence type="ECO:0000259" key="56">
    <source>
        <dbReference type="PROSITE" id="PS50075"/>
    </source>
</evidence>
<evidence type="ECO:0000256" key="49">
    <source>
        <dbReference type="ARBA" id="ARBA00049263"/>
    </source>
</evidence>
<dbReference type="InterPro" id="IPR016035">
    <property type="entry name" value="Acyl_Trfase/lysoPLipase"/>
</dbReference>
<dbReference type="STRING" id="7176.B0W8S0"/>
<comment type="catalytic activity">
    <reaction evidence="46">
        <text>(2E)-octadecenoyl-[ACP] + NADPH + H(+) = octadecanoyl-[ACP] + NADP(+)</text>
        <dbReference type="Rhea" id="RHEA:41928"/>
        <dbReference type="Rhea" id="RHEA-COMP:9655"/>
        <dbReference type="Rhea" id="RHEA-COMP:9656"/>
        <dbReference type="ChEBI" id="CHEBI:15378"/>
        <dbReference type="ChEBI" id="CHEBI:57783"/>
        <dbReference type="ChEBI" id="CHEBI:58349"/>
        <dbReference type="ChEBI" id="CHEBI:78489"/>
        <dbReference type="ChEBI" id="CHEBI:78495"/>
    </reaction>
    <physiologicalReaction direction="left-to-right" evidence="46">
        <dbReference type="Rhea" id="RHEA:41929"/>
    </physiologicalReaction>
</comment>
<gene>
    <name evidence="60" type="primary">6034865</name>
    <name evidence="59" type="ORF">CpipJ_CPIJ003495</name>
</gene>
<comment type="catalytic activity">
    <reaction evidence="27">
        <text>a (3R)-hydroxyacyl-[ACP] + NADP(+) = a 3-oxoacyl-[ACP] + NADPH + H(+)</text>
        <dbReference type="Rhea" id="RHEA:17397"/>
        <dbReference type="Rhea" id="RHEA-COMP:9916"/>
        <dbReference type="Rhea" id="RHEA-COMP:9945"/>
        <dbReference type="ChEBI" id="CHEBI:15378"/>
        <dbReference type="ChEBI" id="CHEBI:57783"/>
        <dbReference type="ChEBI" id="CHEBI:58349"/>
        <dbReference type="ChEBI" id="CHEBI:78776"/>
        <dbReference type="ChEBI" id="CHEBI:78827"/>
        <dbReference type="EC" id="1.1.1.100"/>
    </reaction>
    <physiologicalReaction direction="right-to-left" evidence="27">
        <dbReference type="Rhea" id="RHEA:17399"/>
    </physiologicalReaction>
</comment>
<dbReference type="Pfam" id="PF00550">
    <property type="entry name" value="PP-binding"/>
    <property type="match status" value="1"/>
</dbReference>
<comment type="catalytic activity">
    <reaction evidence="22">
        <text>(3R)-hydroxybutanoyl-[ACP] = (2E)-butenoyl-[ACP] + H2O</text>
        <dbReference type="Rhea" id="RHEA:41808"/>
        <dbReference type="Rhea" id="RHEA-COMP:9626"/>
        <dbReference type="Rhea" id="RHEA-COMP:9627"/>
        <dbReference type="ChEBI" id="CHEBI:15377"/>
        <dbReference type="ChEBI" id="CHEBI:78451"/>
        <dbReference type="ChEBI" id="CHEBI:78453"/>
    </reaction>
    <physiologicalReaction direction="left-to-right" evidence="22">
        <dbReference type="Rhea" id="RHEA:41809"/>
    </physiologicalReaction>
</comment>
<name>B0W8S0_CULQU</name>
<dbReference type="Gene3D" id="3.10.129.110">
    <property type="entry name" value="Polyketide synthase dehydratase"/>
    <property type="match status" value="1"/>
</dbReference>
<dbReference type="InterPro" id="IPR049900">
    <property type="entry name" value="PKS_mFAS_DH"/>
</dbReference>
<feature type="active site" description="Proton donor; for dehydratase activity" evidence="55">
    <location>
        <position position="933"/>
    </location>
</feature>
<comment type="catalytic activity">
    <reaction evidence="48">
        <text>(2E)-tetradecenoyl-[ACP] + NADPH + H(+) = tetradecanoyl-[ACP] + NADP(+)</text>
        <dbReference type="Rhea" id="RHEA:41896"/>
        <dbReference type="Rhea" id="RHEA-COMP:9647"/>
        <dbReference type="Rhea" id="RHEA-COMP:9648"/>
        <dbReference type="ChEBI" id="CHEBI:15378"/>
        <dbReference type="ChEBI" id="CHEBI:57783"/>
        <dbReference type="ChEBI" id="CHEBI:58349"/>
        <dbReference type="ChEBI" id="CHEBI:78475"/>
        <dbReference type="ChEBI" id="CHEBI:78477"/>
    </reaction>
    <physiologicalReaction direction="left-to-right" evidence="48">
        <dbReference type="Rhea" id="RHEA:41897"/>
    </physiologicalReaction>
</comment>
<dbReference type="PROSITE" id="PS00606">
    <property type="entry name" value="KS3_1"/>
    <property type="match status" value="1"/>
</dbReference>
<dbReference type="InterPro" id="IPR020843">
    <property type="entry name" value="ER"/>
</dbReference>
<keyword evidence="11" id="KW-0702">S-nitrosylation</keyword>
<evidence type="ECO:0000256" key="26">
    <source>
        <dbReference type="ARBA" id="ARBA00047394"/>
    </source>
</evidence>
<dbReference type="InterPro" id="IPR057326">
    <property type="entry name" value="KR_dom"/>
</dbReference>
<comment type="catalytic activity">
    <reaction evidence="25">
        <text>3-oxooctadecanoyl-[ACP] + NADPH + H(+) = (3R)-hydroxyoctadecanoyl-[ACP] + NADP(+)</text>
        <dbReference type="Rhea" id="RHEA:41920"/>
        <dbReference type="Rhea" id="RHEA-COMP:9653"/>
        <dbReference type="Rhea" id="RHEA-COMP:9654"/>
        <dbReference type="ChEBI" id="CHEBI:15378"/>
        <dbReference type="ChEBI" id="CHEBI:57783"/>
        <dbReference type="ChEBI" id="CHEBI:58349"/>
        <dbReference type="ChEBI" id="CHEBI:78487"/>
        <dbReference type="ChEBI" id="CHEBI:78488"/>
    </reaction>
    <physiologicalReaction direction="left-to-right" evidence="25">
        <dbReference type="Rhea" id="RHEA:41921"/>
    </physiologicalReaction>
</comment>
<dbReference type="SMART" id="SM00822">
    <property type="entry name" value="PKS_KR"/>
    <property type="match status" value="1"/>
</dbReference>
<comment type="catalytic activity">
    <reaction evidence="19">
        <text>(3R)-hydroxytetradecanoyl-[ACP] = (2E)-tetradecenoyl-[ACP] + H2O</text>
        <dbReference type="Rhea" id="RHEA:41892"/>
        <dbReference type="Rhea" id="RHEA-COMP:9646"/>
        <dbReference type="Rhea" id="RHEA-COMP:9647"/>
        <dbReference type="ChEBI" id="CHEBI:15377"/>
        <dbReference type="ChEBI" id="CHEBI:78474"/>
        <dbReference type="ChEBI" id="CHEBI:78475"/>
    </reaction>
    <physiologicalReaction direction="left-to-right" evidence="19">
        <dbReference type="Rhea" id="RHEA:41893"/>
    </physiologicalReaction>
</comment>
<evidence type="ECO:0000256" key="44">
    <source>
        <dbReference type="ARBA" id="ARBA00048704"/>
    </source>
</evidence>
<evidence type="ECO:0000256" key="30">
    <source>
        <dbReference type="ARBA" id="ARBA00047500"/>
    </source>
</evidence>
<comment type="catalytic activity">
    <reaction evidence="18">
        <text>a (3R)-hydroxyacyl-[ACP] = a (2E)-enoyl-[ACP] + H2O</text>
        <dbReference type="Rhea" id="RHEA:13097"/>
        <dbReference type="Rhea" id="RHEA-COMP:9925"/>
        <dbReference type="Rhea" id="RHEA-COMP:9945"/>
        <dbReference type="ChEBI" id="CHEBI:15377"/>
        <dbReference type="ChEBI" id="CHEBI:78784"/>
        <dbReference type="ChEBI" id="CHEBI:78827"/>
        <dbReference type="EC" id="4.2.1.59"/>
    </reaction>
    <physiologicalReaction direction="left-to-right" evidence="18">
        <dbReference type="Rhea" id="RHEA:13098"/>
    </physiologicalReaction>
</comment>
<feature type="active site" description="Proton acceptor; for dehydratase activity" evidence="55">
    <location>
        <position position="786"/>
    </location>
</feature>
<dbReference type="InterPro" id="IPR029058">
    <property type="entry name" value="AB_hydrolase_fold"/>
</dbReference>
<dbReference type="PROSITE" id="PS52019">
    <property type="entry name" value="PKS_MFAS_DH"/>
    <property type="match status" value="1"/>
</dbReference>
<comment type="catalytic activity">
    <reaction evidence="52">
        <text>butanoyl-[ACP] + malonyl-[ACP] + H(+) = 3-oxohexanoyl-[ACP] + holo-[ACP] + CO2</text>
        <dbReference type="Rhea" id="RHEA:41820"/>
        <dbReference type="Rhea" id="RHEA-COMP:9623"/>
        <dbReference type="Rhea" id="RHEA-COMP:9628"/>
        <dbReference type="Rhea" id="RHEA-COMP:9629"/>
        <dbReference type="Rhea" id="RHEA-COMP:9685"/>
        <dbReference type="ChEBI" id="CHEBI:15378"/>
        <dbReference type="ChEBI" id="CHEBI:16526"/>
        <dbReference type="ChEBI" id="CHEBI:64479"/>
        <dbReference type="ChEBI" id="CHEBI:78449"/>
        <dbReference type="ChEBI" id="CHEBI:78454"/>
        <dbReference type="ChEBI" id="CHEBI:78456"/>
    </reaction>
    <physiologicalReaction direction="left-to-right" evidence="52">
        <dbReference type="Rhea" id="RHEA:41821"/>
    </physiologicalReaction>
</comment>
<comment type="catalytic activity">
    <reaction evidence="20">
        <text>(3R)-hydroxyoctadecanoyl-[ACP] = (2E)-octadecenoyl-[ACP] + H2O</text>
        <dbReference type="Rhea" id="RHEA:41924"/>
        <dbReference type="Rhea" id="RHEA-COMP:9654"/>
        <dbReference type="Rhea" id="RHEA-COMP:9655"/>
        <dbReference type="ChEBI" id="CHEBI:15377"/>
        <dbReference type="ChEBI" id="CHEBI:78488"/>
        <dbReference type="ChEBI" id="CHEBI:78489"/>
    </reaction>
    <physiologicalReaction direction="left-to-right" evidence="20">
        <dbReference type="Rhea" id="RHEA:41925"/>
    </physiologicalReaction>
</comment>
<comment type="catalytic activity">
    <reaction evidence="33">
        <text>(2E)-hexenoyl-[ACP] + NADPH + H(+) = hexanoyl-[ACP] + NADP(+)</text>
        <dbReference type="Rhea" id="RHEA:41832"/>
        <dbReference type="Rhea" id="RHEA-COMP:9631"/>
        <dbReference type="Rhea" id="RHEA-COMP:9632"/>
        <dbReference type="ChEBI" id="CHEBI:15378"/>
        <dbReference type="ChEBI" id="CHEBI:57783"/>
        <dbReference type="ChEBI" id="CHEBI:58349"/>
        <dbReference type="ChEBI" id="CHEBI:78458"/>
        <dbReference type="ChEBI" id="CHEBI:78459"/>
    </reaction>
    <physiologicalReaction direction="left-to-right" evidence="33">
        <dbReference type="Rhea" id="RHEA:41833"/>
    </physiologicalReaction>
</comment>
<evidence type="ECO:0000256" key="12">
    <source>
        <dbReference type="ARBA" id="ARBA00022898"/>
    </source>
</evidence>
<dbReference type="CDD" id="cd00833">
    <property type="entry name" value="PKS"/>
    <property type="match status" value="1"/>
</dbReference>
<comment type="catalytic activity">
    <reaction evidence="28">
        <text>3-oxodecanoyl-[ACP] + NADPH + H(+) = (3R)-hydroxydecanoyl-[ACP] + NADP(+)</text>
        <dbReference type="Rhea" id="RHEA:41856"/>
        <dbReference type="Rhea" id="RHEA-COMP:9637"/>
        <dbReference type="Rhea" id="RHEA-COMP:9638"/>
        <dbReference type="ChEBI" id="CHEBI:15378"/>
        <dbReference type="ChEBI" id="CHEBI:57783"/>
        <dbReference type="ChEBI" id="CHEBI:58349"/>
        <dbReference type="ChEBI" id="CHEBI:78464"/>
        <dbReference type="ChEBI" id="CHEBI:78466"/>
    </reaction>
    <physiologicalReaction direction="left-to-right" evidence="28">
        <dbReference type="Rhea" id="RHEA:41857"/>
    </physiologicalReaction>
</comment>
<evidence type="ECO:0000256" key="13">
    <source>
        <dbReference type="ARBA" id="ARBA00022990"/>
    </source>
</evidence>
<evidence type="ECO:0000256" key="28">
    <source>
        <dbReference type="ARBA" id="ARBA00047440"/>
    </source>
</evidence>
<dbReference type="Pfam" id="PF00975">
    <property type="entry name" value="Thioesterase"/>
    <property type="match status" value="1"/>
</dbReference>
<dbReference type="FunFam" id="1.10.1200.10:FF:000013">
    <property type="entry name" value="Fatty acid synthase"/>
    <property type="match status" value="1"/>
</dbReference>
<evidence type="ECO:0000256" key="2">
    <source>
        <dbReference type="ARBA" id="ARBA00012004"/>
    </source>
</evidence>
<comment type="catalytic activity">
    <reaction evidence="43">
        <text>holo-[ACP] + acetyl-CoA = acetyl-[ACP] + CoA</text>
        <dbReference type="Rhea" id="RHEA:41788"/>
        <dbReference type="Rhea" id="RHEA-COMP:9621"/>
        <dbReference type="Rhea" id="RHEA-COMP:9685"/>
        <dbReference type="ChEBI" id="CHEBI:57287"/>
        <dbReference type="ChEBI" id="CHEBI:57288"/>
        <dbReference type="ChEBI" id="CHEBI:64479"/>
        <dbReference type="ChEBI" id="CHEBI:78446"/>
        <dbReference type="EC" id="2.3.1.38"/>
    </reaction>
    <physiologicalReaction direction="left-to-right" evidence="43">
        <dbReference type="Rhea" id="RHEA:41789"/>
    </physiologicalReaction>
</comment>
<dbReference type="InterPro" id="IPR036736">
    <property type="entry name" value="ACP-like_sf"/>
</dbReference>
<comment type="catalytic activity">
    <reaction evidence="14">
        <text>(3R)-hydroxyoctanoyl-[ACP] = (2E)-octenoyl-[ACP] + H2O</text>
        <dbReference type="Rhea" id="RHEA:41844"/>
        <dbReference type="Rhea" id="RHEA-COMP:9634"/>
        <dbReference type="Rhea" id="RHEA-COMP:9635"/>
        <dbReference type="ChEBI" id="CHEBI:15377"/>
        <dbReference type="ChEBI" id="CHEBI:78461"/>
        <dbReference type="ChEBI" id="CHEBI:78462"/>
    </reaction>
    <physiologicalReaction direction="left-to-right" evidence="14">
        <dbReference type="Rhea" id="RHEA:41845"/>
    </physiologicalReaction>
</comment>
<dbReference type="Pfam" id="PF00109">
    <property type="entry name" value="ketoacyl-synt"/>
    <property type="match status" value="1"/>
</dbReference>
<evidence type="ECO:0000256" key="6">
    <source>
        <dbReference type="ARBA" id="ARBA00013191"/>
    </source>
</evidence>
<evidence type="ECO:0000256" key="11">
    <source>
        <dbReference type="ARBA" id="ARBA00022799"/>
    </source>
</evidence>
<comment type="catalytic activity">
    <reaction evidence="49">
        <text>3-oxododecanoyl-[ACP] + NADPH + H(+) = (3R)-hydroxydodecanoyl-[ACP] + NADP(+)</text>
        <dbReference type="Rhea" id="RHEA:41872"/>
        <dbReference type="Rhea" id="RHEA-COMP:9641"/>
        <dbReference type="Rhea" id="RHEA-COMP:9642"/>
        <dbReference type="ChEBI" id="CHEBI:15378"/>
        <dbReference type="ChEBI" id="CHEBI:57783"/>
        <dbReference type="ChEBI" id="CHEBI:58349"/>
        <dbReference type="ChEBI" id="CHEBI:78469"/>
        <dbReference type="ChEBI" id="CHEBI:78470"/>
    </reaction>
    <physiologicalReaction direction="left-to-right" evidence="49">
        <dbReference type="Rhea" id="RHEA:41873"/>
    </physiologicalReaction>
</comment>
<comment type="catalytic activity">
    <reaction evidence="35">
        <text>acetyl-[ACP] + malonyl-[ACP] + H(+) = 3-oxobutanoyl-[ACP] + holo-[ACP] + CO2</text>
        <dbReference type="Rhea" id="RHEA:41800"/>
        <dbReference type="Rhea" id="RHEA-COMP:9621"/>
        <dbReference type="Rhea" id="RHEA-COMP:9623"/>
        <dbReference type="Rhea" id="RHEA-COMP:9625"/>
        <dbReference type="Rhea" id="RHEA-COMP:9685"/>
        <dbReference type="ChEBI" id="CHEBI:15378"/>
        <dbReference type="ChEBI" id="CHEBI:16526"/>
        <dbReference type="ChEBI" id="CHEBI:64479"/>
        <dbReference type="ChEBI" id="CHEBI:78446"/>
        <dbReference type="ChEBI" id="CHEBI:78449"/>
        <dbReference type="ChEBI" id="CHEBI:78450"/>
    </reaction>
    <physiologicalReaction direction="left-to-right" evidence="35">
        <dbReference type="Rhea" id="RHEA:41801"/>
    </physiologicalReaction>
</comment>
<evidence type="ECO:0000256" key="42">
    <source>
        <dbReference type="ARBA" id="ARBA00048650"/>
    </source>
</evidence>
<dbReference type="InterPro" id="IPR042104">
    <property type="entry name" value="PKS_dehydratase_sf"/>
</dbReference>
<evidence type="ECO:0000256" key="48">
    <source>
        <dbReference type="ARBA" id="ARBA00049171"/>
    </source>
</evidence>
<evidence type="ECO:0000256" key="32">
    <source>
        <dbReference type="ARBA" id="ARBA00047810"/>
    </source>
</evidence>
<dbReference type="Pfam" id="PF02801">
    <property type="entry name" value="Ketoacyl-synt_C"/>
    <property type="match status" value="1"/>
</dbReference>
<evidence type="ECO:0000256" key="14">
    <source>
        <dbReference type="ARBA" id="ARBA00023332"/>
    </source>
</evidence>
<dbReference type="SUPFAM" id="SSF53901">
    <property type="entry name" value="Thiolase-like"/>
    <property type="match status" value="1"/>
</dbReference>
<accession>B0W8S0</accession>
<feature type="region of interest" description="C-terminal hotdog fold" evidence="55">
    <location>
        <begin position="884"/>
        <end position="1013"/>
    </location>
</feature>
<evidence type="ECO:0000256" key="46">
    <source>
        <dbReference type="ARBA" id="ARBA00049019"/>
    </source>
</evidence>
<evidence type="ECO:0000256" key="17">
    <source>
        <dbReference type="ARBA" id="ARBA00023388"/>
    </source>
</evidence>
<comment type="catalytic activity">
    <reaction evidence="54">
        <text>octanoyl-[ACP] + malonyl-[ACP] + H(+) = 3-oxodecanoyl-[ACP] + holo-[ACP] + CO2</text>
        <dbReference type="Rhea" id="RHEA:41852"/>
        <dbReference type="Rhea" id="RHEA-COMP:9623"/>
        <dbReference type="Rhea" id="RHEA-COMP:9636"/>
        <dbReference type="Rhea" id="RHEA-COMP:9637"/>
        <dbReference type="Rhea" id="RHEA-COMP:9685"/>
        <dbReference type="ChEBI" id="CHEBI:15378"/>
        <dbReference type="ChEBI" id="CHEBI:16526"/>
        <dbReference type="ChEBI" id="CHEBI:64479"/>
        <dbReference type="ChEBI" id="CHEBI:78449"/>
        <dbReference type="ChEBI" id="CHEBI:78463"/>
        <dbReference type="ChEBI" id="CHEBI:78464"/>
    </reaction>
    <physiologicalReaction direction="left-to-right" evidence="54">
        <dbReference type="Rhea" id="RHEA:41853"/>
    </physiologicalReaction>
</comment>
<dbReference type="VEuPathDB" id="VectorBase:CPIJ003495"/>
<comment type="catalytic activity">
    <reaction evidence="26">
        <text>hexanoyl-[ACP] + malonyl-[ACP] + H(+) = 3-oxooctanoyl-[ACP] + holo-[ACP] + CO2</text>
        <dbReference type="Rhea" id="RHEA:41836"/>
        <dbReference type="Rhea" id="RHEA-COMP:9623"/>
        <dbReference type="Rhea" id="RHEA-COMP:9632"/>
        <dbReference type="Rhea" id="RHEA-COMP:9633"/>
        <dbReference type="Rhea" id="RHEA-COMP:9685"/>
        <dbReference type="ChEBI" id="CHEBI:15378"/>
        <dbReference type="ChEBI" id="CHEBI:16526"/>
        <dbReference type="ChEBI" id="CHEBI:64479"/>
        <dbReference type="ChEBI" id="CHEBI:78449"/>
        <dbReference type="ChEBI" id="CHEBI:78459"/>
        <dbReference type="ChEBI" id="CHEBI:78460"/>
    </reaction>
    <physiologicalReaction direction="left-to-right" evidence="26">
        <dbReference type="Rhea" id="RHEA:41837"/>
    </physiologicalReaction>
</comment>
<comment type="catalytic activity">
    <reaction evidence="42">
        <text>a 2,3-saturated acyl-[ACP] + NADP(+) = a (2E)-enoyl-[ACP] + NADPH + H(+)</text>
        <dbReference type="Rhea" id="RHEA:22564"/>
        <dbReference type="Rhea" id="RHEA-COMP:9925"/>
        <dbReference type="Rhea" id="RHEA-COMP:9926"/>
        <dbReference type="ChEBI" id="CHEBI:15378"/>
        <dbReference type="ChEBI" id="CHEBI:57783"/>
        <dbReference type="ChEBI" id="CHEBI:58349"/>
        <dbReference type="ChEBI" id="CHEBI:78784"/>
        <dbReference type="ChEBI" id="CHEBI:78785"/>
        <dbReference type="EC" id="1.3.1.39"/>
    </reaction>
    <physiologicalReaction direction="right-to-left" evidence="42">
        <dbReference type="Rhea" id="RHEA:22566"/>
    </physiologicalReaction>
</comment>
<dbReference type="EC" id="1.1.1.100" evidence="5"/>
<dbReference type="InterPro" id="IPR009081">
    <property type="entry name" value="PP-bd_ACP"/>
</dbReference>
<comment type="catalytic activity">
    <reaction evidence="37">
        <text>(2E)-dodecenoyl-[ACP] + NADPH + H(+) = dodecanoyl-[ACP] + NADP(+)</text>
        <dbReference type="Rhea" id="RHEA:41880"/>
        <dbReference type="Rhea" id="RHEA-COMP:9643"/>
        <dbReference type="Rhea" id="RHEA-COMP:9644"/>
        <dbReference type="ChEBI" id="CHEBI:15378"/>
        <dbReference type="ChEBI" id="CHEBI:57783"/>
        <dbReference type="ChEBI" id="CHEBI:58349"/>
        <dbReference type="ChEBI" id="CHEBI:65264"/>
        <dbReference type="ChEBI" id="CHEBI:78472"/>
    </reaction>
    <physiologicalReaction direction="left-to-right" evidence="37">
        <dbReference type="Rhea" id="RHEA:41881"/>
    </physiologicalReaction>
</comment>
<dbReference type="GO" id="GO:0004312">
    <property type="term" value="F:fatty acid synthase activity"/>
    <property type="evidence" value="ECO:0007669"/>
    <property type="project" value="UniProtKB-EC"/>
</dbReference>
<dbReference type="InterPro" id="IPR020841">
    <property type="entry name" value="PKS_Beta-ketoAc_synthase_dom"/>
</dbReference>
<evidence type="ECO:0000256" key="24">
    <source>
        <dbReference type="ARBA" id="ARBA00044883"/>
    </source>
</evidence>
<dbReference type="InterPro" id="IPR001031">
    <property type="entry name" value="Thioesterase"/>
</dbReference>
<dbReference type="InterPro" id="IPR050091">
    <property type="entry name" value="PKS_NRPS_Biosynth_Enz"/>
</dbReference>
<dbReference type="InterPro" id="IPR032821">
    <property type="entry name" value="PKS_assoc"/>
</dbReference>
<keyword evidence="12" id="KW-0663">Pyridoxal phosphate</keyword>
<dbReference type="Pfam" id="PF16197">
    <property type="entry name" value="KAsynt_C_assoc"/>
    <property type="match status" value="1"/>
</dbReference>
<dbReference type="EC" id="2.3.1.41" evidence="6"/>
<evidence type="ECO:0000256" key="8">
    <source>
        <dbReference type="ARBA" id="ARBA00022450"/>
    </source>
</evidence>
<dbReference type="Gene3D" id="3.90.180.10">
    <property type="entry name" value="Medium-chain alcohol dehydrogenases, catalytic domain"/>
    <property type="match status" value="1"/>
</dbReference>
<dbReference type="EMBL" id="DS231860">
    <property type="protein sequence ID" value="EDS39299.1"/>
    <property type="molecule type" value="Genomic_DNA"/>
</dbReference>
<dbReference type="Pfam" id="PF08659">
    <property type="entry name" value="KR"/>
    <property type="match status" value="1"/>
</dbReference>
<evidence type="ECO:0000256" key="31">
    <source>
        <dbReference type="ARBA" id="ARBA00047578"/>
    </source>
</evidence>
<dbReference type="SUPFAM" id="SSF51735">
    <property type="entry name" value="NAD(P)-binding Rossmann-fold domains"/>
    <property type="match status" value="2"/>
</dbReference>
<dbReference type="KEGG" id="cqu:CpipJ_CPIJ003495"/>
<evidence type="ECO:0000256" key="39">
    <source>
        <dbReference type="ARBA" id="ARBA00048420"/>
    </source>
</evidence>
<dbReference type="Gene3D" id="3.40.366.10">
    <property type="entry name" value="Malonyl-Coenzyme A Acyl Carrier Protein, domain 2"/>
    <property type="match status" value="1"/>
</dbReference>
<dbReference type="SUPFAM" id="SSF52151">
    <property type="entry name" value="FabD/lysophospholipase-like"/>
    <property type="match status" value="1"/>
</dbReference>
<dbReference type="GO" id="GO:0004316">
    <property type="term" value="F:3-oxoacyl-[acyl-carrier-protein] reductase (NADPH) activity"/>
    <property type="evidence" value="ECO:0007669"/>
    <property type="project" value="UniProtKB-EC"/>
</dbReference>
<dbReference type="Gene3D" id="3.40.47.10">
    <property type="match status" value="1"/>
</dbReference>
<comment type="catalytic activity">
    <reaction evidence="21">
        <text>(3R)-hydroxyhexadecanoyl-[ACP] = (2E)-hexadecenoyl-[ACP] + H2O</text>
        <dbReference type="Rhea" id="RHEA:41908"/>
        <dbReference type="Rhea" id="RHEA-COMP:9650"/>
        <dbReference type="Rhea" id="RHEA-COMP:9651"/>
        <dbReference type="ChEBI" id="CHEBI:15377"/>
        <dbReference type="ChEBI" id="CHEBI:78480"/>
        <dbReference type="ChEBI" id="CHEBI:78481"/>
    </reaction>
    <physiologicalReaction direction="left-to-right" evidence="21">
        <dbReference type="Rhea" id="RHEA:41909"/>
    </physiologicalReaction>
</comment>
<dbReference type="SMART" id="SM00825">
    <property type="entry name" value="PKS_KS"/>
    <property type="match status" value="1"/>
</dbReference>
<evidence type="ECO:0000256" key="15">
    <source>
        <dbReference type="ARBA" id="ARBA00023351"/>
    </source>
</evidence>
<dbReference type="CDD" id="cd08954">
    <property type="entry name" value="KR_1_FAS_SDR_x"/>
    <property type="match status" value="1"/>
</dbReference>
<evidence type="ECO:0000256" key="40">
    <source>
        <dbReference type="ARBA" id="ARBA00048506"/>
    </source>
</evidence>
<dbReference type="SUPFAM" id="SSF47336">
    <property type="entry name" value="ACP-like"/>
    <property type="match status" value="1"/>
</dbReference>
<dbReference type="EC" id="3.1.2.14" evidence="3"/>
<evidence type="ECO:0000256" key="21">
    <source>
        <dbReference type="ARBA" id="ARBA00023401"/>
    </source>
</evidence>
<evidence type="ECO:0000256" key="47">
    <source>
        <dbReference type="ARBA" id="ARBA00049109"/>
    </source>
</evidence>
<dbReference type="PROSITE" id="PS52004">
    <property type="entry name" value="KS3_2"/>
    <property type="match status" value="1"/>
</dbReference>
<evidence type="ECO:0000259" key="57">
    <source>
        <dbReference type="PROSITE" id="PS52004"/>
    </source>
</evidence>
<evidence type="ECO:0000256" key="5">
    <source>
        <dbReference type="ARBA" id="ARBA00012948"/>
    </source>
</evidence>
<evidence type="ECO:0000259" key="58">
    <source>
        <dbReference type="PROSITE" id="PS52019"/>
    </source>
</evidence>
<comment type="catalytic activity">
    <reaction evidence="15">
        <text>(3R)-hydroxydodecanoyl-[ACP] = (2E)-dodecenoyl-[ACP] + H2O</text>
        <dbReference type="Rhea" id="RHEA:41876"/>
        <dbReference type="Rhea" id="RHEA-COMP:9642"/>
        <dbReference type="Rhea" id="RHEA-COMP:9643"/>
        <dbReference type="ChEBI" id="CHEBI:15377"/>
        <dbReference type="ChEBI" id="CHEBI:78470"/>
        <dbReference type="ChEBI" id="CHEBI:78472"/>
    </reaction>
    <physiologicalReaction direction="left-to-right" evidence="15">
        <dbReference type="Rhea" id="RHEA:41877"/>
    </physiologicalReaction>
</comment>
<comment type="function">
    <text evidence="23">Fatty acid synthetase is a multifunctional enzyme that catalyzes the de novo biosynthesis of long-chain saturated fatty acids starting from acetyl-CoA and malonyl-CoA in the presence of NADPH. This multifunctional protein contains 7 catalytic activities and a site for the binding of the prosthetic group 4'-phosphopantetheine of the acyl carrier protein ([ACP]) domain.</text>
</comment>
<dbReference type="InterPro" id="IPR018201">
    <property type="entry name" value="Ketoacyl_synth_AS"/>
</dbReference>
<evidence type="ECO:0000256" key="22">
    <source>
        <dbReference type="ARBA" id="ARBA00023402"/>
    </source>
</evidence>
<feature type="domain" description="Carrier" evidence="56">
    <location>
        <begin position="1872"/>
        <end position="1949"/>
    </location>
</feature>
<evidence type="ECO:0000256" key="3">
    <source>
        <dbReference type="ARBA" id="ARBA00012480"/>
    </source>
</evidence>
<evidence type="ECO:0000256" key="25">
    <source>
        <dbReference type="ARBA" id="ARBA00047300"/>
    </source>
</evidence>
<dbReference type="Pfam" id="PF21149">
    <property type="entry name" value="FAS_pseudo-KR"/>
    <property type="match status" value="1"/>
</dbReference>
<dbReference type="InterPro" id="IPR011032">
    <property type="entry name" value="GroES-like_sf"/>
</dbReference>
<evidence type="ECO:0000256" key="16">
    <source>
        <dbReference type="ARBA" id="ARBA00023373"/>
    </source>
</evidence>
<dbReference type="Gene3D" id="3.40.50.720">
    <property type="entry name" value="NAD(P)-binding Rossmann-like Domain"/>
    <property type="match status" value="1"/>
</dbReference>
<comment type="catalytic activity">
    <reaction evidence="44">
        <text>hexadecanoyl-[ACP] + H2O = hexadecanoate + holo-[ACP] + H(+)</text>
        <dbReference type="Rhea" id="RHEA:41932"/>
        <dbReference type="Rhea" id="RHEA-COMP:9652"/>
        <dbReference type="Rhea" id="RHEA-COMP:9685"/>
        <dbReference type="ChEBI" id="CHEBI:7896"/>
        <dbReference type="ChEBI" id="CHEBI:15377"/>
        <dbReference type="ChEBI" id="CHEBI:15378"/>
        <dbReference type="ChEBI" id="CHEBI:64479"/>
        <dbReference type="ChEBI" id="CHEBI:78483"/>
        <dbReference type="EC" id="3.1.2.14"/>
    </reaction>
    <physiologicalReaction direction="left-to-right" evidence="44">
        <dbReference type="Rhea" id="RHEA:41933"/>
    </physiologicalReaction>
</comment>
<evidence type="ECO:0000256" key="1">
    <source>
        <dbReference type="ARBA" id="ARBA00005189"/>
    </source>
</evidence>
<evidence type="ECO:0000256" key="37">
    <source>
        <dbReference type="ARBA" id="ARBA00048281"/>
    </source>
</evidence>
<dbReference type="InterPro" id="IPR049391">
    <property type="entry name" value="FAS_pseudo-KR"/>
</dbReference>
<evidence type="ECO:0000256" key="45">
    <source>
        <dbReference type="ARBA" id="ARBA00048935"/>
    </source>
</evidence>
<evidence type="ECO:0000256" key="9">
    <source>
        <dbReference type="ARBA" id="ARBA00022553"/>
    </source>
</evidence>
<evidence type="ECO:0000256" key="53">
    <source>
        <dbReference type="ARBA" id="ARBA00049521"/>
    </source>
</evidence>
<dbReference type="Pfam" id="PF13602">
    <property type="entry name" value="ADH_zinc_N_2"/>
    <property type="match status" value="1"/>
</dbReference>
<evidence type="ECO:0000256" key="18">
    <source>
        <dbReference type="ARBA" id="ARBA00023394"/>
    </source>
</evidence>
<evidence type="ECO:0000256" key="38">
    <source>
        <dbReference type="ARBA" id="ARBA00048289"/>
    </source>
</evidence>
<dbReference type="InterPro" id="IPR016039">
    <property type="entry name" value="Thiolase-like"/>
</dbReference>
<dbReference type="InterPro" id="IPR014031">
    <property type="entry name" value="Ketoacyl_synth_C"/>
</dbReference>
<dbReference type="Gene3D" id="3.30.70.3290">
    <property type="match status" value="2"/>
</dbReference>
<comment type="catalytic activity">
    <reaction evidence="38">
        <text>tetradecanoyl-[ACP] + H2O = tetradecanoate + holo-[ACP] + H(+)</text>
        <dbReference type="Rhea" id="RHEA:30123"/>
        <dbReference type="Rhea" id="RHEA-COMP:9648"/>
        <dbReference type="Rhea" id="RHEA-COMP:9685"/>
        <dbReference type="ChEBI" id="CHEBI:15377"/>
        <dbReference type="ChEBI" id="CHEBI:15378"/>
        <dbReference type="ChEBI" id="CHEBI:30807"/>
        <dbReference type="ChEBI" id="CHEBI:64479"/>
        <dbReference type="ChEBI" id="CHEBI:78477"/>
        <dbReference type="EC" id="3.1.2.14"/>
    </reaction>
    <physiologicalReaction direction="left-to-right" evidence="38">
        <dbReference type="Rhea" id="RHEA:30124"/>
    </physiologicalReaction>
</comment>
<dbReference type="SUPFAM" id="SSF50129">
    <property type="entry name" value="GroES-like"/>
    <property type="match status" value="1"/>
</dbReference>
<dbReference type="GO" id="GO:0004313">
    <property type="term" value="F:[acyl-carrier-protein] S-acetyltransferase activity"/>
    <property type="evidence" value="ECO:0007669"/>
    <property type="project" value="UniProtKB-EC"/>
</dbReference>
<evidence type="ECO:0000256" key="7">
    <source>
        <dbReference type="ARBA" id="ARBA00018769"/>
    </source>
</evidence>
<reference evidence="60" key="2">
    <citation type="submission" date="2021-02" db="UniProtKB">
        <authorList>
            <consortium name="EnsemblMetazoa"/>
        </authorList>
    </citation>
    <scope>IDENTIFICATION</scope>
    <source>
        <strain evidence="60">JHB</strain>
    </source>
</reference>
<organism>
    <name type="scientific">Culex quinquefasciatus</name>
    <name type="common">Southern house mosquito</name>
    <name type="synonym">Culex pungens</name>
    <dbReference type="NCBI Taxonomy" id="7176"/>
    <lineage>
        <taxon>Eukaryota</taxon>
        <taxon>Metazoa</taxon>
        <taxon>Ecdysozoa</taxon>
        <taxon>Arthropoda</taxon>
        <taxon>Hexapoda</taxon>
        <taxon>Insecta</taxon>
        <taxon>Pterygota</taxon>
        <taxon>Neoptera</taxon>
        <taxon>Endopterygota</taxon>
        <taxon>Diptera</taxon>
        <taxon>Nematocera</taxon>
        <taxon>Culicoidea</taxon>
        <taxon>Culicidae</taxon>
        <taxon>Culicinae</taxon>
        <taxon>Culicini</taxon>
        <taxon>Culex</taxon>
        <taxon>Culex</taxon>
    </lineage>
</organism>
<comment type="catalytic activity">
    <reaction evidence="39">
        <text>(2E)-octenoyl-[ACP] + NADPH + H(+) = octanoyl-[ACP] + NADP(+)</text>
        <dbReference type="Rhea" id="RHEA:41848"/>
        <dbReference type="Rhea" id="RHEA-COMP:9635"/>
        <dbReference type="Rhea" id="RHEA-COMP:9636"/>
        <dbReference type="ChEBI" id="CHEBI:15378"/>
        <dbReference type="ChEBI" id="CHEBI:57783"/>
        <dbReference type="ChEBI" id="CHEBI:58349"/>
        <dbReference type="ChEBI" id="CHEBI:78462"/>
        <dbReference type="ChEBI" id="CHEBI:78463"/>
    </reaction>
    <physiologicalReaction direction="left-to-right" evidence="39">
        <dbReference type="Rhea" id="RHEA:41849"/>
    </physiologicalReaction>
</comment>
<dbReference type="Pfam" id="PF21089">
    <property type="entry name" value="PKS_DH_N"/>
    <property type="match status" value="1"/>
</dbReference>
<comment type="catalytic activity">
    <reaction evidence="53">
        <text>(2E)-decenoyl-[ACP] + NADPH + H(+) = decanoyl-[ACP] + NADP(+)</text>
        <dbReference type="Rhea" id="RHEA:41864"/>
        <dbReference type="Rhea" id="RHEA-COMP:9639"/>
        <dbReference type="Rhea" id="RHEA-COMP:9640"/>
        <dbReference type="ChEBI" id="CHEBI:15378"/>
        <dbReference type="ChEBI" id="CHEBI:57783"/>
        <dbReference type="ChEBI" id="CHEBI:58349"/>
        <dbReference type="ChEBI" id="CHEBI:78467"/>
        <dbReference type="ChEBI" id="CHEBI:78468"/>
    </reaction>
    <physiologicalReaction direction="left-to-right" evidence="53">
        <dbReference type="Rhea" id="RHEA:41865"/>
    </physiologicalReaction>
</comment>
<evidence type="ECO:0000256" key="29">
    <source>
        <dbReference type="ARBA" id="ARBA00047451"/>
    </source>
</evidence>
<dbReference type="InterPro" id="IPR013968">
    <property type="entry name" value="PKS_KR"/>
</dbReference>
<feature type="domain" description="Ketosynthase family 3 (KS3)" evidence="57">
    <location>
        <begin position="14"/>
        <end position="419"/>
    </location>
</feature>